<keyword evidence="6 10" id="KW-1133">Transmembrane helix</keyword>
<dbReference type="PANTHER" id="PTHR13247:SF0">
    <property type="entry name" value="MITOCHONDRIAL FISSION 1 PROTEIN"/>
    <property type="match status" value="1"/>
</dbReference>
<dbReference type="GO" id="GO:0005778">
    <property type="term" value="C:peroxisomal membrane"/>
    <property type="evidence" value="ECO:0007669"/>
    <property type="project" value="TreeGrafter"/>
</dbReference>
<evidence type="ECO:0000256" key="6">
    <source>
        <dbReference type="ARBA" id="ARBA00022989"/>
    </source>
</evidence>
<dbReference type="InterPro" id="IPR028061">
    <property type="entry name" value="Fis1_TPR_C"/>
</dbReference>
<feature type="transmembrane region" description="Helical" evidence="10">
    <location>
        <begin position="148"/>
        <end position="170"/>
    </location>
</feature>
<accession>A0A8H7PYF5</accession>
<evidence type="ECO:0000256" key="8">
    <source>
        <dbReference type="ARBA" id="ARBA00023136"/>
    </source>
</evidence>
<evidence type="ECO:0000313" key="12">
    <source>
        <dbReference type="Proteomes" id="UP000654370"/>
    </source>
</evidence>
<dbReference type="Proteomes" id="UP000654370">
    <property type="component" value="Unassembled WGS sequence"/>
</dbReference>
<keyword evidence="7 9" id="KW-0496">Mitochondrion</keyword>
<evidence type="ECO:0000256" key="2">
    <source>
        <dbReference type="ARBA" id="ARBA00008937"/>
    </source>
</evidence>
<evidence type="ECO:0000256" key="10">
    <source>
        <dbReference type="SAM" id="Phobius"/>
    </source>
</evidence>
<evidence type="ECO:0000313" key="11">
    <source>
        <dbReference type="EMBL" id="KAG2182426.1"/>
    </source>
</evidence>
<evidence type="ECO:0000256" key="5">
    <source>
        <dbReference type="ARBA" id="ARBA00022787"/>
    </source>
</evidence>
<reference evidence="11" key="1">
    <citation type="submission" date="2020-12" db="EMBL/GenBank/DDBJ databases">
        <title>Metabolic potential, ecology and presence of endohyphal bacteria is reflected in genomic diversity of Mucoromycotina.</title>
        <authorList>
            <person name="Muszewska A."/>
            <person name="Okrasinska A."/>
            <person name="Steczkiewicz K."/>
            <person name="Drgas O."/>
            <person name="Orlowska M."/>
            <person name="Perlinska-Lenart U."/>
            <person name="Aleksandrzak-Piekarczyk T."/>
            <person name="Szatraj K."/>
            <person name="Zielenkiewicz U."/>
            <person name="Pilsyk S."/>
            <person name="Malc E."/>
            <person name="Mieczkowski P."/>
            <person name="Kruszewska J.S."/>
            <person name="Biernat P."/>
            <person name="Pawlowska J."/>
        </authorList>
    </citation>
    <scope>NUCLEOTIDE SEQUENCE</scope>
    <source>
        <strain evidence="11">WA0000067209</strain>
    </source>
</reference>
<comment type="similarity">
    <text evidence="2 9">Belongs to the FIS1 family.</text>
</comment>
<dbReference type="EMBL" id="JAEPQZ010000004">
    <property type="protein sequence ID" value="KAG2182426.1"/>
    <property type="molecule type" value="Genomic_DNA"/>
</dbReference>
<keyword evidence="5 9" id="KW-1000">Mitochondrion outer membrane</keyword>
<dbReference type="GO" id="GO:0000266">
    <property type="term" value="P:mitochondrial fission"/>
    <property type="evidence" value="ECO:0007669"/>
    <property type="project" value="UniProtKB-UniRule"/>
</dbReference>
<evidence type="ECO:0000256" key="4">
    <source>
        <dbReference type="ARBA" id="ARBA00022692"/>
    </source>
</evidence>
<keyword evidence="12" id="KW-1185">Reference proteome</keyword>
<dbReference type="GO" id="GO:0005741">
    <property type="term" value="C:mitochondrial outer membrane"/>
    <property type="evidence" value="ECO:0007669"/>
    <property type="project" value="UniProtKB-SubCell"/>
</dbReference>
<comment type="domain">
    <text evidence="9">The C-terminus is required for mitochondrial localization, while the N-terminus is necessary for mitochondrial fission.</text>
</comment>
<comment type="subcellular location">
    <subcellularLocation>
        <location evidence="1">Mitochondrion outer membrane</location>
        <topology evidence="1">Single-pass membrane protein</topology>
    </subcellularLocation>
</comment>
<dbReference type="InterPro" id="IPR028058">
    <property type="entry name" value="Fis1_TPR_N"/>
</dbReference>
<dbReference type="OrthoDB" id="421154at2759"/>
<evidence type="ECO:0000256" key="9">
    <source>
        <dbReference type="PIRNR" id="PIRNR008835"/>
    </source>
</evidence>
<organism evidence="11 12">
    <name type="scientific">Mortierella isabellina</name>
    <name type="common">Filamentous fungus</name>
    <name type="synonym">Umbelopsis isabellina</name>
    <dbReference type="NCBI Taxonomy" id="91625"/>
    <lineage>
        <taxon>Eukaryota</taxon>
        <taxon>Fungi</taxon>
        <taxon>Fungi incertae sedis</taxon>
        <taxon>Mucoromycota</taxon>
        <taxon>Mucoromycotina</taxon>
        <taxon>Umbelopsidomycetes</taxon>
        <taxon>Umbelopsidales</taxon>
        <taxon>Umbelopsidaceae</taxon>
        <taxon>Umbelopsis</taxon>
    </lineage>
</organism>
<evidence type="ECO:0000256" key="3">
    <source>
        <dbReference type="ARBA" id="ARBA00014314"/>
    </source>
</evidence>
<dbReference type="InterPro" id="IPR033745">
    <property type="entry name" value="Fis1_cytosol"/>
</dbReference>
<comment type="function">
    <text evidence="9">Has a role in mitochondrial fission.</text>
</comment>
<dbReference type="PIRSF" id="PIRSF008835">
    <property type="entry name" value="TPR_repeat_11_Fis1"/>
    <property type="match status" value="1"/>
</dbReference>
<dbReference type="Gene3D" id="1.25.40.10">
    <property type="entry name" value="Tetratricopeptide repeat domain"/>
    <property type="match status" value="1"/>
</dbReference>
<dbReference type="Pfam" id="PF14852">
    <property type="entry name" value="Fis1_TPR_N"/>
    <property type="match status" value="1"/>
</dbReference>
<protein>
    <recommendedName>
        <fullName evidence="3 9">Mitochondrial fission 1 protein</fullName>
    </recommendedName>
</protein>
<dbReference type="InterPro" id="IPR016543">
    <property type="entry name" value="Fis1"/>
</dbReference>
<name>A0A8H7PYF5_MORIS</name>
<evidence type="ECO:0000256" key="7">
    <source>
        <dbReference type="ARBA" id="ARBA00023128"/>
    </source>
</evidence>
<dbReference type="Pfam" id="PF14853">
    <property type="entry name" value="Fis1_TPR_C"/>
    <property type="match status" value="1"/>
</dbReference>
<comment type="caution">
    <text evidence="11">The sequence shown here is derived from an EMBL/GenBank/DDBJ whole genome shotgun (WGS) entry which is preliminary data.</text>
</comment>
<dbReference type="CDD" id="cd12212">
    <property type="entry name" value="Fis1"/>
    <property type="match status" value="1"/>
</dbReference>
<dbReference type="PANTHER" id="PTHR13247">
    <property type="entry name" value="TETRATRICOPEPTIDE REPEAT PROTEIN 11 TPR REPEAT PROTEIN 11"/>
    <property type="match status" value="1"/>
</dbReference>
<dbReference type="GO" id="GO:0016559">
    <property type="term" value="P:peroxisome fission"/>
    <property type="evidence" value="ECO:0007669"/>
    <property type="project" value="TreeGrafter"/>
</dbReference>
<dbReference type="GO" id="GO:0000422">
    <property type="term" value="P:autophagy of mitochondrion"/>
    <property type="evidence" value="ECO:0007669"/>
    <property type="project" value="TreeGrafter"/>
</dbReference>
<sequence>MATDSIPFASEAETPLPAESLEVLRKQYVREGEYATIQTKFNYAWGLIKSKRSMDIENGVRLLTGMWVSRNITEQDTIELNELLPIEIYQSAPERRRECLYYLALGHYKMSNFIEAKKFNQQLLMHEPKNSQAIELNKLIDEKVSREGVIGLAIVGSIAAVGAMVVASLVRKTSK</sequence>
<dbReference type="AlphaFoldDB" id="A0A8H7PYF5"/>
<dbReference type="InterPro" id="IPR011990">
    <property type="entry name" value="TPR-like_helical_dom_sf"/>
</dbReference>
<proteinExistence type="inferred from homology"/>
<dbReference type="SUPFAM" id="SSF48452">
    <property type="entry name" value="TPR-like"/>
    <property type="match status" value="1"/>
</dbReference>
<gene>
    <name evidence="11" type="ORF">INT43_007356</name>
</gene>
<evidence type="ECO:0000256" key="1">
    <source>
        <dbReference type="ARBA" id="ARBA00004572"/>
    </source>
</evidence>
<keyword evidence="8 9" id="KW-0472">Membrane</keyword>
<keyword evidence="4 10" id="KW-0812">Transmembrane</keyword>